<comment type="similarity">
    <text evidence="1">Belongs to the ComF/GntX family.</text>
</comment>
<protein>
    <submittedName>
        <fullName evidence="3">Competence protein ComF</fullName>
    </submittedName>
</protein>
<dbReference type="PANTHER" id="PTHR47505">
    <property type="entry name" value="DNA UTILIZATION PROTEIN YHGH"/>
    <property type="match status" value="1"/>
</dbReference>
<evidence type="ECO:0000259" key="2">
    <source>
        <dbReference type="Pfam" id="PF00156"/>
    </source>
</evidence>
<gene>
    <name evidence="3" type="primary">comF</name>
    <name evidence="3" type="ORF">Lbru_0011</name>
</gene>
<dbReference type="Pfam" id="PF00156">
    <property type="entry name" value="Pribosyltran"/>
    <property type="match status" value="1"/>
</dbReference>
<dbReference type="PANTHER" id="PTHR47505:SF1">
    <property type="entry name" value="DNA UTILIZATION PROTEIN YHGH"/>
    <property type="match status" value="1"/>
</dbReference>
<name>A0A0W0SVB8_9GAMM</name>
<organism evidence="3 4">
    <name type="scientific">Legionella brunensis</name>
    <dbReference type="NCBI Taxonomy" id="29422"/>
    <lineage>
        <taxon>Bacteria</taxon>
        <taxon>Pseudomonadati</taxon>
        <taxon>Pseudomonadota</taxon>
        <taxon>Gammaproteobacteria</taxon>
        <taxon>Legionellales</taxon>
        <taxon>Legionellaceae</taxon>
        <taxon>Legionella</taxon>
    </lineage>
</organism>
<proteinExistence type="inferred from homology"/>
<dbReference type="SUPFAM" id="SSF53271">
    <property type="entry name" value="PRTase-like"/>
    <property type="match status" value="1"/>
</dbReference>
<dbReference type="Gene3D" id="3.40.50.2020">
    <property type="match status" value="1"/>
</dbReference>
<comment type="caution">
    <text evidence="3">The sequence shown here is derived from an EMBL/GenBank/DDBJ whole genome shotgun (WGS) entry which is preliminary data.</text>
</comment>
<evidence type="ECO:0000256" key="1">
    <source>
        <dbReference type="ARBA" id="ARBA00008007"/>
    </source>
</evidence>
<dbReference type="Proteomes" id="UP000054742">
    <property type="component" value="Unassembled WGS sequence"/>
</dbReference>
<dbReference type="InterPro" id="IPR029057">
    <property type="entry name" value="PRTase-like"/>
</dbReference>
<accession>A0A0W0SVB8</accession>
<dbReference type="InterPro" id="IPR051910">
    <property type="entry name" value="ComF/GntX_DNA_util-trans"/>
</dbReference>
<dbReference type="EMBL" id="LNXV01000001">
    <property type="protein sequence ID" value="KTC87193.1"/>
    <property type="molecule type" value="Genomic_DNA"/>
</dbReference>
<evidence type="ECO:0000313" key="3">
    <source>
        <dbReference type="EMBL" id="KTC87193.1"/>
    </source>
</evidence>
<feature type="domain" description="Phosphoribosyltransferase" evidence="2">
    <location>
        <begin position="139"/>
        <end position="228"/>
    </location>
</feature>
<reference evidence="3 4" key="1">
    <citation type="submission" date="2015-11" db="EMBL/GenBank/DDBJ databases">
        <title>Genomic analysis of 38 Legionella species identifies large and diverse effector repertoires.</title>
        <authorList>
            <person name="Burstein D."/>
            <person name="Amaro F."/>
            <person name="Zusman T."/>
            <person name="Lifshitz Z."/>
            <person name="Cohen O."/>
            <person name="Gilbert J.A."/>
            <person name="Pupko T."/>
            <person name="Shuman H.A."/>
            <person name="Segal G."/>
        </authorList>
    </citation>
    <scope>NUCLEOTIDE SEQUENCE [LARGE SCALE GENOMIC DNA]</scope>
    <source>
        <strain evidence="3 4">ATCC 43878</strain>
    </source>
</reference>
<dbReference type="InterPro" id="IPR000836">
    <property type="entry name" value="PRTase_dom"/>
</dbReference>
<dbReference type="CDD" id="cd06223">
    <property type="entry name" value="PRTases_typeI"/>
    <property type="match status" value="1"/>
</dbReference>
<dbReference type="AlphaFoldDB" id="A0A0W0SVB8"/>
<dbReference type="PATRIC" id="fig|29422.6.peg.11"/>
<dbReference type="RefSeq" id="WP_058440136.1">
    <property type="nucleotide sequence ID" value="NZ_CAAAHU010000017.1"/>
</dbReference>
<dbReference type="STRING" id="29422.Lbru_0011"/>
<evidence type="ECO:0000313" key="4">
    <source>
        <dbReference type="Proteomes" id="UP000054742"/>
    </source>
</evidence>
<keyword evidence="4" id="KW-1185">Reference proteome</keyword>
<sequence length="233" mass="26664">MRQKMASITQMLRLPAVCVVCYQYHREAYAVCRVCYSLLKQLGPACNYCALPLSDNNFPVCGRCSKIKPAFDRTLTLYRFEEPLRSLLHEYKYNGALFLRGFLVKLMLEALPPTGFKTQCLIPVPLHPTRLRERGFNQAAEFAKILSKYLQVPCELTLCKKILHTSPQANLSGKERQRNLHHAFEVKSTYYKHITLVDDLLTTGSTVNELAKLFKKQGVDRVDVWCCARAISD</sequence>